<feature type="compositionally biased region" description="Basic and acidic residues" evidence="1">
    <location>
        <begin position="336"/>
        <end position="360"/>
    </location>
</feature>
<dbReference type="AlphaFoldDB" id="I0HVM2"/>
<evidence type="ECO:0000313" key="4">
    <source>
        <dbReference type="EMBL" id="BAL97059.1"/>
    </source>
</evidence>
<keyword evidence="5" id="KW-1185">Reference proteome</keyword>
<dbReference type="EMBL" id="AP012320">
    <property type="protein sequence ID" value="BAL97059.1"/>
    <property type="molecule type" value="Genomic_DNA"/>
</dbReference>
<evidence type="ECO:0000313" key="5">
    <source>
        <dbReference type="Proteomes" id="UP000007883"/>
    </source>
</evidence>
<feature type="region of interest" description="Disordered" evidence="1">
    <location>
        <begin position="334"/>
        <end position="371"/>
    </location>
</feature>
<dbReference type="Pfam" id="PF05598">
    <property type="entry name" value="DUF772"/>
    <property type="match status" value="1"/>
</dbReference>
<dbReference type="STRING" id="983917.RGE_37200"/>
<feature type="domain" description="Transposase InsH N-terminal" evidence="2">
    <location>
        <begin position="36"/>
        <end position="127"/>
    </location>
</feature>
<evidence type="ECO:0000259" key="3">
    <source>
        <dbReference type="Pfam" id="PF13751"/>
    </source>
</evidence>
<organism evidence="4 5">
    <name type="scientific">Rubrivivax gelatinosus (strain NBRC 100245 / IL144)</name>
    <dbReference type="NCBI Taxonomy" id="983917"/>
    <lineage>
        <taxon>Bacteria</taxon>
        <taxon>Pseudomonadati</taxon>
        <taxon>Pseudomonadota</taxon>
        <taxon>Betaproteobacteria</taxon>
        <taxon>Burkholderiales</taxon>
        <taxon>Sphaerotilaceae</taxon>
        <taxon>Rubrivivax</taxon>
    </lineage>
</organism>
<name>I0HVM2_RUBGI</name>
<dbReference type="eggNOG" id="COG3666">
    <property type="taxonomic scope" value="Bacteria"/>
</dbReference>
<dbReference type="Proteomes" id="UP000007883">
    <property type="component" value="Chromosome"/>
</dbReference>
<dbReference type="InterPro" id="IPR008490">
    <property type="entry name" value="Transposase_InsH_N"/>
</dbReference>
<protein>
    <submittedName>
        <fullName evidence="4">Transposase IS4 family</fullName>
    </submittedName>
</protein>
<dbReference type="PANTHER" id="PTHR33408">
    <property type="entry name" value="TRANSPOSASE"/>
    <property type="match status" value="1"/>
</dbReference>
<accession>I0HVM2</accession>
<dbReference type="HOGENOM" id="CLU_021293_12_2_4"/>
<dbReference type="InterPro" id="IPR047629">
    <property type="entry name" value="IS1182_transpos"/>
</dbReference>
<dbReference type="InterPro" id="IPR025668">
    <property type="entry name" value="Tnp_DDE_dom"/>
</dbReference>
<gene>
    <name evidence="4" type="ordered locus">RGE_37200</name>
</gene>
<sequence length="522" mass="56996">MRLASSAVILPTVTAMARYRPVDNQPCFLPVVLAEQLLPGSFEFALNHLVDSGAVPLDAFDAFYRNDETGAPAVSPAVLLKVVLLGYSRGLVSSRAIASACERHVTFIALCGTDAPHFTTIARFVSRLAEPIAEVFQRVLLVCDAQGLIGRQMFAIDGVKLPGNASKRHSGTRSELAQRAAKMLDAAQAMLRRHQAADGAPEPTLPVREQRHIETLAHEAQRITRFLAEHRHDKTGARGAVRKSNVTDNDSAKMATDKGVIQGYCGVATVDAEHQVIVDAQAHGTGSEQALLLPAVRAVQAHMSEDTVVTADAGYHSESNLKALAEMGVDAVIADNQRRQRDPRLADQAKHRAGPDPLHDKTRKPGKTVLFGPEDFRHDALRRCCTCPVGHTVQGGHEAMQRGYVSLRYRFQAAQCGPCALRGQCLRKPETTAARQVAFFQANTGSAHPYTQRMRALIDSEAGRELYDRRMGTVEPVFANLRHNKGLRRFTLRGQTKVDAQFKLFCLVHNIEKLAKAGYGTG</sequence>
<dbReference type="NCBIfam" id="NF033551">
    <property type="entry name" value="transpos_IS1182"/>
    <property type="match status" value="1"/>
</dbReference>
<reference evidence="4 5" key="1">
    <citation type="journal article" date="2012" name="J. Bacteriol.">
        <title>Complete genome sequence of phototrophic betaproteobacterium Rubrivivax gelatinosus IL144.</title>
        <authorList>
            <person name="Nagashima S."/>
            <person name="Kamimura A."/>
            <person name="Shimizu T."/>
            <person name="Nakamura-isaki S."/>
            <person name="Aono E."/>
            <person name="Sakamoto K."/>
            <person name="Ichikawa N."/>
            <person name="Nakazawa H."/>
            <person name="Sekine M."/>
            <person name="Yamazaki S."/>
            <person name="Fujita N."/>
            <person name="Shimada K."/>
            <person name="Hanada S."/>
            <person name="Nagashima K.V.P."/>
        </authorList>
    </citation>
    <scope>NUCLEOTIDE SEQUENCE [LARGE SCALE GENOMIC DNA]</scope>
    <source>
        <strain evidence="5">NBRC 100245 / IL144</strain>
    </source>
</reference>
<feature type="domain" description="Transposase DDE" evidence="3">
    <location>
        <begin position="386"/>
        <end position="515"/>
    </location>
</feature>
<dbReference type="PATRIC" id="fig|983917.3.peg.3630"/>
<dbReference type="PANTHER" id="PTHR33408:SF2">
    <property type="entry name" value="TRANSPOSASE DDE DOMAIN-CONTAINING PROTEIN"/>
    <property type="match status" value="1"/>
</dbReference>
<proteinExistence type="predicted"/>
<evidence type="ECO:0000259" key="2">
    <source>
        <dbReference type="Pfam" id="PF05598"/>
    </source>
</evidence>
<dbReference type="Pfam" id="PF13751">
    <property type="entry name" value="DDE_Tnp_1_6"/>
    <property type="match status" value="1"/>
</dbReference>
<evidence type="ECO:0000256" key="1">
    <source>
        <dbReference type="SAM" id="MobiDB-lite"/>
    </source>
</evidence>
<dbReference type="KEGG" id="rge:RGE_37200"/>